<name>A0A9P1D4J2_9DINO</name>
<organism evidence="1">
    <name type="scientific">Cladocopium goreaui</name>
    <dbReference type="NCBI Taxonomy" id="2562237"/>
    <lineage>
        <taxon>Eukaryota</taxon>
        <taxon>Sar</taxon>
        <taxon>Alveolata</taxon>
        <taxon>Dinophyceae</taxon>
        <taxon>Suessiales</taxon>
        <taxon>Symbiodiniaceae</taxon>
        <taxon>Cladocopium</taxon>
    </lineage>
</organism>
<dbReference type="AlphaFoldDB" id="A0A9P1D4J2"/>
<sequence length="212" mass="23922">MATLYLVHQTGGQVMTFTEDGDNTWHMTRLPAQQATKVHIIMSFGRHGWHIKEGGVKIQASTLLAEQDPRVPPLGAWEGVSSGIAWTGHWTLQAEKPELPPLEMISMASESFSLETFTLEDHVVRVDLRMHRQALSDQDVENCVETIRHGVKELAQRPEYTLLFSFQLQDAAIPAMRHVKRLVALSQLGGHLSLPFMRCDPNVSEFYAPILW</sequence>
<dbReference type="EMBL" id="CAMXCT010003168">
    <property type="protein sequence ID" value="CAI4002835.1"/>
    <property type="molecule type" value="Genomic_DNA"/>
</dbReference>
<protein>
    <submittedName>
        <fullName evidence="3">CRAL-TRIO domain-containing protein</fullName>
    </submittedName>
</protein>
<evidence type="ECO:0000313" key="4">
    <source>
        <dbReference type="Proteomes" id="UP001152797"/>
    </source>
</evidence>
<evidence type="ECO:0000313" key="1">
    <source>
        <dbReference type="EMBL" id="CAI4002835.1"/>
    </source>
</evidence>
<reference evidence="2" key="2">
    <citation type="submission" date="2024-04" db="EMBL/GenBank/DDBJ databases">
        <authorList>
            <person name="Chen Y."/>
            <person name="Shah S."/>
            <person name="Dougan E. K."/>
            <person name="Thang M."/>
            <person name="Chan C."/>
        </authorList>
    </citation>
    <scope>NUCLEOTIDE SEQUENCE [LARGE SCALE GENOMIC DNA]</scope>
</reference>
<comment type="caution">
    <text evidence="1">The sequence shown here is derived from an EMBL/GenBank/DDBJ whole genome shotgun (WGS) entry which is preliminary data.</text>
</comment>
<dbReference type="EMBL" id="CAMXCT020003168">
    <property type="protein sequence ID" value="CAL1156210.1"/>
    <property type="molecule type" value="Genomic_DNA"/>
</dbReference>
<evidence type="ECO:0000313" key="2">
    <source>
        <dbReference type="EMBL" id="CAL1156210.1"/>
    </source>
</evidence>
<accession>A0A9P1D4J2</accession>
<dbReference type="Proteomes" id="UP001152797">
    <property type="component" value="Unassembled WGS sequence"/>
</dbReference>
<reference evidence="1" key="1">
    <citation type="submission" date="2022-10" db="EMBL/GenBank/DDBJ databases">
        <authorList>
            <person name="Chen Y."/>
            <person name="Dougan E. K."/>
            <person name="Chan C."/>
            <person name="Rhodes N."/>
            <person name="Thang M."/>
        </authorList>
    </citation>
    <scope>NUCLEOTIDE SEQUENCE</scope>
</reference>
<gene>
    <name evidence="1" type="ORF">C1SCF055_LOCUS28752</name>
</gene>
<dbReference type="OrthoDB" id="10275779at2759"/>
<dbReference type="EMBL" id="CAMXCT030003168">
    <property type="protein sequence ID" value="CAL4790147.1"/>
    <property type="molecule type" value="Genomic_DNA"/>
</dbReference>
<keyword evidence="4" id="KW-1185">Reference proteome</keyword>
<proteinExistence type="predicted"/>
<evidence type="ECO:0000313" key="3">
    <source>
        <dbReference type="EMBL" id="CAL4790147.1"/>
    </source>
</evidence>